<dbReference type="SUPFAM" id="SSF46785">
    <property type="entry name" value="Winged helix' DNA-binding domain"/>
    <property type="match status" value="1"/>
</dbReference>
<dbReference type="Gene3D" id="1.20.120.530">
    <property type="entry name" value="GntR ligand-binding domain-like"/>
    <property type="match status" value="1"/>
</dbReference>
<evidence type="ECO:0000259" key="4">
    <source>
        <dbReference type="PROSITE" id="PS50949"/>
    </source>
</evidence>
<feature type="domain" description="HTH gntR-type" evidence="4">
    <location>
        <begin position="13"/>
        <end position="83"/>
    </location>
</feature>
<dbReference type="InterPro" id="IPR008920">
    <property type="entry name" value="TF_FadR/GntR_C"/>
</dbReference>
<dbReference type="SMART" id="SM00345">
    <property type="entry name" value="HTH_GNTR"/>
    <property type="match status" value="1"/>
</dbReference>
<dbReference type="CDD" id="cd07377">
    <property type="entry name" value="WHTH_GntR"/>
    <property type="match status" value="1"/>
</dbReference>
<evidence type="ECO:0000256" key="1">
    <source>
        <dbReference type="ARBA" id="ARBA00023015"/>
    </source>
</evidence>
<dbReference type="EMBL" id="CP109441">
    <property type="protein sequence ID" value="WUV45634.1"/>
    <property type="molecule type" value="Genomic_DNA"/>
</dbReference>
<keyword evidence="1" id="KW-0805">Transcription regulation</keyword>
<evidence type="ECO:0000313" key="6">
    <source>
        <dbReference type="Proteomes" id="UP001432062"/>
    </source>
</evidence>
<dbReference type="RefSeq" id="WP_329409050.1">
    <property type="nucleotide sequence ID" value="NZ_CP109441.1"/>
</dbReference>
<sequence length="251" mass="27616">MEPVLRTNTVRVPKAGELIAADLRKQIVSGEVAEGEALPSETSLMEHYGVSRPTLREAFRILESEQLISVRRGARGGARVLVPDAAAASRYIGLLLQYRKSELADVYEARTVLETGAVATVATRRTAADLRRLDAALQEGESLIGDGVGYARHDVRFHRLLLDMSGNHTLEVLSDVLYHIIDAHLRQYASNQAAAPAYTSAKAAQRAHVKVVELIRAKDSTKAAEFWRRHLEAVTKYMTQGAVPELIEILP</sequence>
<evidence type="ECO:0000256" key="3">
    <source>
        <dbReference type="ARBA" id="ARBA00023163"/>
    </source>
</evidence>
<dbReference type="Pfam" id="PF00392">
    <property type="entry name" value="GntR"/>
    <property type="match status" value="1"/>
</dbReference>
<dbReference type="SUPFAM" id="SSF48008">
    <property type="entry name" value="GntR ligand-binding domain-like"/>
    <property type="match status" value="1"/>
</dbReference>
<gene>
    <name evidence="5" type="ORF">OG563_42190</name>
</gene>
<keyword evidence="3" id="KW-0804">Transcription</keyword>
<accession>A0ABZ1YV65</accession>
<dbReference type="PANTHER" id="PTHR43537:SF5">
    <property type="entry name" value="UXU OPERON TRANSCRIPTIONAL REGULATOR"/>
    <property type="match status" value="1"/>
</dbReference>
<evidence type="ECO:0000313" key="5">
    <source>
        <dbReference type="EMBL" id="WUV45634.1"/>
    </source>
</evidence>
<dbReference type="Proteomes" id="UP001432062">
    <property type="component" value="Chromosome"/>
</dbReference>
<dbReference type="InterPro" id="IPR000524">
    <property type="entry name" value="Tscrpt_reg_HTH_GntR"/>
</dbReference>
<proteinExistence type="predicted"/>
<dbReference type="Gene3D" id="1.10.10.10">
    <property type="entry name" value="Winged helix-like DNA-binding domain superfamily/Winged helix DNA-binding domain"/>
    <property type="match status" value="1"/>
</dbReference>
<reference evidence="5" key="1">
    <citation type="submission" date="2022-10" db="EMBL/GenBank/DDBJ databases">
        <title>The complete genomes of actinobacterial strains from the NBC collection.</title>
        <authorList>
            <person name="Joergensen T.S."/>
            <person name="Alvarez Arevalo M."/>
            <person name="Sterndorff E.B."/>
            <person name="Faurdal D."/>
            <person name="Vuksanovic O."/>
            <person name="Mourched A.-S."/>
            <person name="Charusanti P."/>
            <person name="Shaw S."/>
            <person name="Blin K."/>
            <person name="Weber T."/>
        </authorList>
    </citation>
    <scope>NUCLEOTIDE SEQUENCE</scope>
    <source>
        <strain evidence="5">NBC_01482</strain>
    </source>
</reference>
<dbReference type="InterPro" id="IPR036388">
    <property type="entry name" value="WH-like_DNA-bd_sf"/>
</dbReference>
<dbReference type="PANTHER" id="PTHR43537">
    <property type="entry name" value="TRANSCRIPTIONAL REGULATOR, GNTR FAMILY"/>
    <property type="match status" value="1"/>
</dbReference>
<dbReference type="InterPro" id="IPR036390">
    <property type="entry name" value="WH_DNA-bd_sf"/>
</dbReference>
<keyword evidence="2" id="KW-0238">DNA-binding</keyword>
<dbReference type="PROSITE" id="PS50949">
    <property type="entry name" value="HTH_GNTR"/>
    <property type="match status" value="1"/>
</dbReference>
<dbReference type="Pfam" id="PF07729">
    <property type="entry name" value="FCD"/>
    <property type="match status" value="1"/>
</dbReference>
<evidence type="ECO:0000256" key="2">
    <source>
        <dbReference type="ARBA" id="ARBA00023125"/>
    </source>
</evidence>
<dbReference type="SMART" id="SM00895">
    <property type="entry name" value="FCD"/>
    <property type="match status" value="1"/>
</dbReference>
<dbReference type="PRINTS" id="PR00035">
    <property type="entry name" value="HTHGNTR"/>
</dbReference>
<protein>
    <submittedName>
        <fullName evidence="5">FadR family transcriptional regulator</fullName>
    </submittedName>
</protein>
<organism evidence="5 6">
    <name type="scientific">Nocardia vinacea</name>
    <dbReference type="NCBI Taxonomy" id="96468"/>
    <lineage>
        <taxon>Bacteria</taxon>
        <taxon>Bacillati</taxon>
        <taxon>Actinomycetota</taxon>
        <taxon>Actinomycetes</taxon>
        <taxon>Mycobacteriales</taxon>
        <taxon>Nocardiaceae</taxon>
        <taxon>Nocardia</taxon>
    </lineage>
</organism>
<keyword evidence="6" id="KW-1185">Reference proteome</keyword>
<dbReference type="InterPro" id="IPR011711">
    <property type="entry name" value="GntR_C"/>
</dbReference>
<name>A0ABZ1YV65_9NOCA</name>